<evidence type="ECO:0000256" key="1">
    <source>
        <dbReference type="SAM" id="MobiDB-lite"/>
    </source>
</evidence>
<name>A0A501WV11_9RHOB</name>
<gene>
    <name evidence="2" type="ORF">FJM51_04310</name>
</gene>
<evidence type="ECO:0000313" key="3">
    <source>
        <dbReference type="Proteomes" id="UP000319255"/>
    </source>
</evidence>
<keyword evidence="3" id="KW-1185">Reference proteome</keyword>
<dbReference type="Proteomes" id="UP000319255">
    <property type="component" value="Unassembled WGS sequence"/>
</dbReference>
<proteinExistence type="predicted"/>
<dbReference type="RefSeq" id="WP_140452870.1">
    <property type="nucleotide sequence ID" value="NZ_VFRP01000002.1"/>
</dbReference>
<comment type="caution">
    <text evidence="2">The sequence shown here is derived from an EMBL/GenBank/DDBJ whole genome shotgun (WGS) entry which is preliminary data.</text>
</comment>
<protein>
    <submittedName>
        <fullName evidence="2">Uncharacterized protein</fullName>
    </submittedName>
</protein>
<organism evidence="2 3">
    <name type="scientific">Amaricoccus solimangrovi</name>
    <dbReference type="NCBI Taxonomy" id="2589815"/>
    <lineage>
        <taxon>Bacteria</taxon>
        <taxon>Pseudomonadati</taxon>
        <taxon>Pseudomonadota</taxon>
        <taxon>Alphaproteobacteria</taxon>
        <taxon>Rhodobacterales</taxon>
        <taxon>Paracoccaceae</taxon>
        <taxon>Amaricoccus</taxon>
    </lineage>
</organism>
<accession>A0A501WV11</accession>
<dbReference type="EMBL" id="VFRP01000002">
    <property type="protein sequence ID" value="TPE53248.1"/>
    <property type="molecule type" value="Genomic_DNA"/>
</dbReference>
<sequence>MKTQRHKVQAPARGPGSPRKTIVGALRRNTAAINRLGVGRDRLTEAEARVTKAEDAIEGNARAIGGLLRGQDRLTDLGARLERVEAGMKALWVLNLLHVHLNKDHLTISSAGAVPSEYGAAQLRSVGDIAACGSGENLRGALLGCDAPILGALPPEVHDAIYEAASRLCQSSQAQGPSATTP</sequence>
<dbReference type="AlphaFoldDB" id="A0A501WV11"/>
<evidence type="ECO:0000313" key="2">
    <source>
        <dbReference type="EMBL" id="TPE53248.1"/>
    </source>
</evidence>
<feature type="region of interest" description="Disordered" evidence="1">
    <location>
        <begin position="1"/>
        <end position="20"/>
    </location>
</feature>
<reference evidence="2 3" key="1">
    <citation type="submission" date="2019-06" db="EMBL/GenBank/DDBJ databases">
        <title>A novel bacterium of genus Amaricoccus, isolated from marine sediment.</title>
        <authorList>
            <person name="Huang H."/>
            <person name="Mo K."/>
            <person name="Hu Y."/>
        </authorList>
    </citation>
    <scope>NUCLEOTIDE SEQUENCE [LARGE SCALE GENOMIC DNA]</scope>
    <source>
        <strain evidence="2 3">HB172011</strain>
    </source>
</reference>